<reference evidence="4" key="1">
    <citation type="submission" date="2020-08" db="EMBL/GenBank/DDBJ databases">
        <title>Multicomponent nature underlies the extraordinary mechanical properties of spider dragline silk.</title>
        <authorList>
            <person name="Kono N."/>
            <person name="Nakamura H."/>
            <person name="Mori M."/>
            <person name="Yoshida Y."/>
            <person name="Ohtoshi R."/>
            <person name="Malay A.D."/>
            <person name="Moran D.A.P."/>
            <person name="Tomita M."/>
            <person name="Numata K."/>
            <person name="Arakawa K."/>
        </authorList>
    </citation>
    <scope>NUCLEOTIDE SEQUENCE</scope>
</reference>
<dbReference type="SUPFAM" id="SSF48726">
    <property type="entry name" value="Immunoglobulin"/>
    <property type="match status" value="2"/>
</dbReference>
<accession>A0A8X6MNE0</accession>
<dbReference type="CDD" id="cd00096">
    <property type="entry name" value="Ig"/>
    <property type="match status" value="1"/>
</dbReference>
<dbReference type="PROSITE" id="PS50835">
    <property type="entry name" value="IG_LIKE"/>
    <property type="match status" value="2"/>
</dbReference>
<feature type="domain" description="Ig-like" evidence="3">
    <location>
        <begin position="1"/>
        <end position="56"/>
    </location>
</feature>
<comment type="caution">
    <text evidence="4">The sequence shown here is derived from an EMBL/GenBank/DDBJ whole genome shotgun (WGS) entry which is preliminary data.</text>
</comment>
<feature type="region of interest" description="Disordered" evidence="1">
    <location>
        <begin position="212"/>
        <end position="296"/>
    </location>
</feature>
<feature type="compositionally biased region" description="Basic residues" evidence="1">
    <location>
        <begin position="212"/>
        <end position="223"/>
    </location>
</feature>
<dbReference type="EMBL" id="BMAW01000532">
    <property type="protein sequence ID" value="GFS69410.1"/>
    <property type="molecule type" value="Genomic_DNA"/>
</dbReference>
<organism evidence="4 5">
    <name type="scientific">Nephila pilipes</name>
    <name type="common">Giant wood spider</name>
    <name type="synonym">Nephila maculata</name>
    <dbReference type="NCBI Taxonomy" id="299642"/>
    <lineage>
        <taxon>Eukaryota</taxon>
        <taxon>Metazoa</taxon>
        <taxon>Ecdysozoa</taxon>
        <taxon>Arthropoda</taxon>
        <taxon>Chelicerata</taxon>
        <taxon>Arachnida</taxon>
        <taxon>Araneae</taxon>
        <taxon>Araneomorphae</taxon>
        <taxon>Entelegynae</taxon>
        <taxon>Araneoidea</taxon>
        <taxon>Nephilidae</taxon>
        <taxon>Nephila</taxon>
    </lineage>
</organism>
<protein>
    <recommendedName>
        <fullName evidence="3">Ig-like domain-containing protein</fullName>
    </recommendedName>
</protein>
<keyword evidence="2" id="KW-1133">Transmembrane helix</keyword>
<sequence length="296" mass="33311">MKNAIDSRYPKAKATWLLNGEVIYADGKKEIIKDNQDLQIINAVPKDSGVYTCVIQLEPKSTTTVSLSTLTVQNDIPDLIVEVGRPFHLLCNGILLSRIFPSKLVQKWFHNSTLYKEFKDSNPRDEKELNVKSSNYSDSGIWLCKISELGSKSIWSSREWVTNVVRVQVRPPLTLIMRLIPFAIGSAVGLVLITMIGLIYFIKAKIALRRKGKAKIKKKKSAKTSKDPKQSKAKKKSEGKAGKDSKKSEDKKDKDSKKSKGKKDKDSKKSKGKKDKDSKKSKGNKDKDSKKSRKKK</sequence>
<keyword evidence="2" id="KW-0812">Transmembrane</keyword>
<feature type="compositionally biased region" description="Basic and acidic residues" evidence="1">
    <location>
        <begin position="224"/>
        <end position="289"/>
    </location>
</feature>
<feature type="domain" description="Ig-like" evidence="3">
    <location>
        <begin position="59"/>
        <end position="162"/>
    </location>
</feature>
<dbReference type="InterPro" id="IPR036179">
    <property type="entry name" value="Ig-like_dom_sf"/>
</dbReference>
<evidence type="ECO:0000313" key="4">
    <source>
        <dbReference type="EMBL" id="GFS69410.1"/>
    </source>
</evidence>
<dbReference type="AlphaFoldDB" id="A0A8X6MNE0"/>
<feature type="transmembrane region" description="Helical" evidence="2">
    <location>
        <begin position="179"/>
        <end position="202"/>
    </location>
</feature>
<dbReference type="Proteomes" id="UP000887013">
    <property type="component" value="Unassembled WGS sequence"/>
</dbReference>
<evidence type="ECO:0000259" key="3">
    <source>
        <dbReference type="PROSITE" id="PS50835"/>
    </source>
</evidence>
<evidence type="ECO:0000256" key="2">
    <source>
        <dbReference type="SAM" id="Phobius"/>
    </source>
</evidence>
<dbReference type="Gene3D" id="2.60.40.10">
    <property type="entry name" value="Immunoglobulins"/>
    <property type="match status" value="1"/>
</dbReference>
<proteinExistence type="predicted"/>
<evidence type="ECO:0000256" key="1">
    <source>
        <dbReference type="SAM" id="MobiDB-lite"/>
    </source>
</evidence>
<name>A0A8X6MNE0_NEPPI</name>
<keyword evidence="2" id="KW-0472">Membrane</keyword>
<keyword evidence="5" id="KW-1185">Reference proteome</keyword>
<dbReference type="OrthoDB" id="1915767at2759"/>
<dbReference type="InterPro" id="IPR007110">
    <property type="entry name" value="Ig-like_dom"/>
</dbReference>
<evidence type="ECO:0000313" key="5">
    <source>
        <dbReference type="Proteomes" id="UP000887013"/>
    </source>
</evidence>
<dbReference type="InterPro" id="IPR013783">
    <property type="entry name" value="Ig-like_fold"/>
</dbReference>
<gene>
    <name evidence="4" type="primary">AVEN_227787_1</name>
    <name evidence="4" type="ORF">NPIL_619391</name>
</gene>